<evidence type="ECO:0000256" key="6">
    <source>
        <dbReference type="SAM" id="MobiDB-lite"/>
    </source>
</evidence>
<feature type="chain" id="PRO_5015347483" evidence="8">
    <location>
        <begin position="23"/>
        <end position="497"/>
    </location>
</feature>
<feature type="transmembrane region" description="Helical" evidence="7">
    <location>
        <begin position="316"/>
        <end position="334"/>
    </location>
</feature>
<proteinExistence type="predicted"/>
<feature type="transmembrane region" description="Helical" evidence="7">
    <location>
        <begin position="181"/>
        <end position="199"/>
    </location>
</feature>
<accession>A0A2R5G984</accession>
<keyword evidence="5 7" id="KW-0472">Membrane</keyword>
<feature type="transmembrane region" description="Helical" evidence="7">
    <location>
        <begin position="211"/>
        <end position="229"/>
    </location>
</feature>
<gene>
    <name evidence="11" type="ORF">FCC1311_038352</name>
</gene>
<feature type="domain" description="CAND6/7 N-terminal" evidence="10">
    <location>
        <begin position="27"/>
        <end position="164"/>
    </location>
</feature>
<dbReference type="EMBL" id="BEYU01000033">
    <property type="protein sequence ID" value="GBG27612.1"/>
    <property type="molecule type" value="Genomic_DNA"/>
</dbReference>
<name>A0A2R5G984_9STRA</name>
<keyword evidence="2 7" id="KW-0812">Transmembrane</keyword>
<evidence type="ECO:0000256" key="4">
    <source>
        <dbReference type="ARBA" id="ARBA00022989"/>
    </source>
</evidence>
<evidence type="ECO:0000256" key="1">
    <source>
        <dbReference type="ARBA" id="ARBA00004141"/>
    </source>
</evidence>
<feature type="transmembrane region" description="Helical" evidence="7">
    <location>
        <begin position="363"/>
        <end position="385"/>
    </location>
</feature>
<organism evidence="11 12">
    <name type="scientific">Hondaea fermentalgiana</name>
    <dbReference type="NCBI Taxonomy" id="2315210"/>
    <lineage>
        <taxon>Eukaryota</taxon>
        <taxon>Sar</taxon>
        <taxon>Stramenopiles</taxon>
        <taxon>Bigyra</taxon>
        <taxon>Labyrinthulomycetes</taxon>
        <taxon>Thraustochytrida</taxon>
        <taxon>Thraustochytriidae</taxon>
        <taxon>Hondaea</taxon>
    </lineage>
</organism>
<dbReference type="PANTHER" id="PTHR21229">
    <property type="entry name" value="LUNG SEVEN TRANSMEMBRANE RECEPTOR"/>
    <property type="match status" value="1"/>
</dbReference>
<evidence type="ECO:0000256" key="7">
    <source>
        <dbReference type="SAM" id="Phobius"/>
    </source>
</evidence>
<sequence length="497" mass="56095">MTGVKMVLGASLALSMAVCASGLKVDISASDESRRWYAVEQFGLVQGGKVDIEVKDFSFSSKVKGARAAFLLHLADSENMVLDAFHEEIREEYSTDAIRECPIDKQRELQLIGIIEFKGEEPLPLSKVISHEVDLATEGIYDLSFVRCGPDVGASYTLHTEMYNAGPNYLTAGEMPTPTILFLYGLVFLGMLVAWITYLKRKKLSVHKVHHMMTVILLLKTLTVFAEAFDMHYVKVYGSSVTWNFLYHLLRALRTIMFFVVIIMIGTGWSLLKPALSPRERKFLMAAFSLQVVANIALVVADELTRGSSAMMKWENAFQLVDLVCCLAVTFPIYSHIQFLESQSQIDGKGQVNLAKLRQFRRFYLLVFAYIYFTRIIVFLAGNAMNFRHLYVAHILRETASVLFYGVIGYLFRPVEGSAYLKLPAEDGEYGLEDDDDYVPSRRVANDDVEDPLDEDHFFNEDEHREEFGLEMQETSASARGGQKSPAKSNSDQMQTI</sequence>
<evidence type="ECO:0000256" key="3">
    <source>
        <dbReference type="ARBA" id="ARBA00022729"/>
    </source>
</evidence>
<dbReference type="Pfam" id="PF21904">
    <property type="entry name" value="CAND6-7_N"/>
    <property type="match status" value="1"/>
</dbReference>
<evidence type="ECO:0000259" key="10">
    <source>
        <dbReference type="Pfam" id="PF21904"/>
    </source>
</evidence>
<feature type="compositionally biased region" description="Polar residues" evidence="6">
    <location>
        <begin position="486"/>
        <end position="497"/>
    </location>
</feature>
<feature type="transmembrane region" description="Helical" evidence="7">
    <location>
        <begin position="249"/>
        <end position="271"/>
    </location>
</feature>
<dbReference type="InterPro" id="IPR053937">
    <property type="entry name" value="GOST_TM"/>
</dbReference>
<dbReference type="InterPro" id="IPR009637">
    <property type="entry name" value="GPR107/GPR108-like"/>
</dbReference>
<feature type="signal peptide" evidence="8">
    <location>
        <begin position="1"/>
        <end position="22"/>
    </location>
</feature>
<evidence type="ECO:0000259" key="9">
    <source>
        <dbReference type="Pfam" id="PF06814"/>
    </source>
</evidence>
<evidence type="ECO:0000256" key="8">
    <source>
        <dbReference type="SAM" id="SignalP"/>
    </source>
</evidence>
<dbReference type="OrthoDB" id="29657at2759"/>
<dbReference type="Proteomes" id="UP000241890">
    <property type="component" value="Unassembled WGS sequence"/>
</dbReference>
<dbReference type="AlphaFoldDB" id="A0A2R5G984"/>
<evidence type="ECO:0000256" key="2">
    <source>
        <dbReference type="ARBA" id="ARBA00022692"/>
    </source>
</evidence>
<comment type="caution">
    <text evidence="11">The sequence shown here is derived from an EMBL/GenBank/DDBJ whole genome shotgun (WGS) entry which is preliminary data.</text>
</comment>
<dbReference type="InParanoid" id="A0A2R5G984"/>
<keyword evidence="12" id="KW-1185">Reference proteome</keyword>
<feature type="transmembrane region" description="Helical" evidence="7">
    <location>
        <begin position="391"/>
        <end position="412"/>
    </location>
</feature>
<dbReference type="Pfam" id="PF06814">
    <property type="entry name" value="GOST_TM"/>
    <property type="match status" value="1"/>
</dbReference>
<feature type="domain" description="GOST seven transmembrane" evidence="9">
    <location>
        <begin position="185"/>
        <end position="416"/>
    </location>
</feature>
<dbReference type="PANTHER" id="PTHR21229:SF2">
    <property type="entry name" value="RE59932P"/>
    <property type="match status" value="1"/>
</dbReference>
<comment type="subcellular location">
    <subcellularLocation>
        <location evidence="1">Membrane</location>
        <topology evidence="1">Multi-pass membrane protein</topology>
    </subcellularLocation>
</comment>
<dbReference type="GO" id="GO:0005794">
    <property type="term" value="C:Golgi apparatus"/>
    <property type="evidence" value="ECO:0007669"/>
    <property type="project" value="TreeGrafter"/>
</dbReference>
<feature type="region of interest" description="Disordered" evidence="6">
    <location>
        <begin position="469"/>
        <end position="497"/>
    </location>
</feature>
<evidence type="ECO:0000313" key="12">
    <source>
        <dbReference type="Proteomes" id="UP000241890"/>
    </source>
</evidence>
<dbReference type="InterPro" id="IPR054103">
    <property type="entry name" value="CAND6-7_N"/>
</dbReference>
<evidence type="ECO:0000256" key="5">
    <source>
        <dbReference type="ARBA" id="ARBA00023136"/>
    </source>
</evidence>
<keyword evidence="3 8" id="KW-0732">Signal</keyword>
<protein>
    <submittedName>
        <fullName evidence="11">Protein GPR108</fullName>
    </submittedName>
</protein>
<evidence type="ECO:0000313" key="11">
    <source>
        <dbReference type="EMBL" id="GBG27612.1"/>
    </source>
</evidence>
<feature type="transmembrane region" description="Helical" evidence="7">
    <location>
        <begin position="283"/>
        <end position="301"/>
    </location>
</feature>
<reference evidence="11 12" key="1">
    <citation type="submission" date="2017-12" db="EMBL/GenBank/DDBJ databases">
        <title>Sequencing, de novo assembly and annotation of complete genome of a new Thraustochytrid species, strain FCC1311.</title>
        <authorList>
            <person name="Sedici K."/>
            <person name="Godart F."/>
            <person name="Aiese Cigliano R."/>
            <person name="Sanseverino W."/>
            <person name="Barakat M."/>
            <person name="Ortet P."/>
            <person name="Marechal E."/>
            <person name="Cagnac O."/>
            <person name="Amato A."/>
        </authorList>
    </citation>
    <scope>NUCLEOTIDE SEQUENCE [LARGE SCALE GENOMIC DNA]</scope>
</reference>
<dbReference type="GO" id="GO:0016020">
    <property type="term" value="C:membrane"/>
    <property type="evidence" value="ECO:0007669"/>
    <property type="project" value="UniProtKB-SubCell"/>
</dbReference>
<keyword evidence="4 7" id="KW-1133">Transmembrane helix</keyword>